<dbReference type="EMBL" id="BMUT01000016">
    <property type="protein sequence ID" value="GGY04455.1"/>
    <property type="molecule type" value="Genomic_DNA"/>
</dbReference>
<comment type="caution">
    <text evidence="1">The sequence shown here is derived from an EMBL/GenBank/DDBJ whole genome shotgun (WGS) entry which is preliminary data.</text>
</comment>
<evidence type="ECO:0000313" key="1">
    <source>
        <dbReference type="EMBL" id="GGY04455.1"/>
    </source>
</evidence>
<sequence>MGLQMVLPSWQDKGFGGRVRAALWLETVVGEGEIFTKTELRKAFPDVAQIDRRVRELRDYGWKIDTNRDDPSLNLDEQRYVSRGAEVWISGQAKLAKHKTSLSGAERDKIFLADNYQCRTCGIGAGEAYDGGVMLAKLDVARRTVCSADGTSVIQFVTECNRCRVGGGVREVDLVGFLAVVKALAPLERQVLAEWMEADRREQGHLEKLWGVYRTLPEESRAAVKQAVSSDEE</sequence>
<keyword evidence="2" id="KW-1185">Reference proteome</keyword>
<evidence type="ECO:0008006" key="3">
    <source>
        <dbReference type="Google" id="ProtNLM"/>
    </source>
</evidence>
<name>A0ABQ2Z439_9ACTN</name>
<reference evidence="2" key="1">
    <citation type="journal article" date="2019" name="Int. J. Syst. Evol. Microbiol.">
        <title>The Global Catalogue of Microorganisms (GCM) 10K type strain sequencing project: providing services to taxonomists for standard genome sequencing and annotation.</title>
        <authorList>
            <consortium name="The Broad Institute Genomics Platform"/>
            <consortium name="The Broad Institute Genome Sequencing Center for Infectious Disease"/>
            <person name="Wu L."/>
            <person name="Ma J."/>
        </authorList>
    </citation>
    <scope>NUCLEOTIDE SEQUENCE [LARGE SCALE GENOMIC DNA]</scope>
    <source>
        <strain evidence="2">JCM 4586</strain>
    </source>
</reference>
<protein>
    <recommendedName>
        <fullName evidence="3">HNH endonuclease</fullName>
    </recommendedName>
</protein>
<evidence type="ECO:0000313" key="2">
    <source>
        <dbReference type="Proteomes" id="UP000659223"/>
    </source>
</evidence>
<dbReference type="RefSeq" id="WP_229899965.1">
    <property type="nucleotide sequence ID" value="NZ_BMUT01000016.1"/>
</dbReference>
<organism evidence="1 2">
    <name type="scientific">Streptomyces hiroshimensis</name>
    <dbReference type="NCBI Taxonomy" id="66424"/>
    <lineage>
        <taxon>Bacteria</taxon>
        <taxon>Bacillati</taxon>
        <taxon>Actinomycetota</taxon>
        <taxon>Actinomycetes</taxon>
        <taxon>Kitasatosporales</taxon>
        <taxon>Streptomycetaceae</taxon>
        <taxon>Streptomyces</taxon>
    </lineage>
</organism>
<proteinExistence type="predicted"/>
<accession>A0ABQ2Z439</accession>
<dbReference type="Proteomes" id="UP000659223">
    <property type="component" value="Unassembled WGS sequence"/>
</dbReference>
<gene>
    <name evidence="1" type="ORF">GCM10010324_58930</name>
</gene>